<feature type="compositionally biased region" description="Polar residues" evidence="1">
    <location>
        <begin position="39"/>
        <end position="55"/>
    </location>
</feature>
<evidence type="ECO:0008006" key="5">
    <source>
        <dbReference type="Google" id="ProtNLM"/>
    </source>
</evidence>
<dbReference type="SUPFAM" id="SSF53822">
    <property type="entry name" value="Periplasmic binding protein-like I"/>
    <property type="match status" value="1"/>
</dbReference>
<dbReference type="OrthoDB" id="2149800at2"/>
<dbReference type="EMBL" id="MBTA01000025">
    <property type="protein sequence ID" value="RKD15285.1"/>
    <property type="molecule type" value="Genomic_DNA"/>
</dbReference>
<comment type="caution">
    <text evidence="3">The sequence shown here is derived from an EMBL/GenBank/DDBJ whole genome shotgun (WGS) entry which is preliminary data.</text>
</comment>
<dbReference type="AlphaFoldDB" id="A0A419S594"/>
<keyword evidence="4" id="KW-1185">Reference proteome</keyword>
<evidence type="ECO:0000313" key="4">
    <source>
        <dbReference type="Proteomes" id="UP000283433"/>
    </source>
</evidence>
<dbReference type="Proteomes" id="UP000283433">
    <property type="component" value="Unassembled WGS sequence"/>
</dbReference>
<dbReference type="Gene3D" id="3.40.50.2300">
    <property type="match status" value="2"/>
</dbReference>
<organism evidence="3 4">
    <name type="scientific">Pelobium manganitolerans</name>
    <dbReference type="NCBI Taxonomy" id="1842495"/>
    <lineage>
        <taxon>Bacteria</taxon>
        <taxon>Pseudomonadati</taxon>
        <taxon>Bacteroidota</taxon>
        <taxon>Sphingobacteriia</taxon>
        <taxon>Sphingobacteriales</taxon>
        <taxon>Sphingobacteriaceae</taxon>
        <taxon>Pelobium</taxon>
    </lineage>
</organism>
<dbReference type="InterPro" id="IPR028082">
    <property type="entry name" value="Peripla_BP_I"/>
</dbReference>
<protein>
    <recommendedName>
        <fullName evidence="5">Leucine-binding protein domain-containing protein</fullName>
    </recommendedName>
</protein>
<name>A0A419S594_9SPHI</name>
<proteinExistence type="predicted"/>
<feature type="chain" id="PRO_5019374984" description="Leucine-binding protein domain-containing protein" evidence="2">
    <location>
        <begin position="29"/>
        <end position="429"/>
    </location>
</feature>
<feature type="compositionally biased region" description="Basic and acidic residues" evidence="1">
    <location>
        <begin position="56"/>
        <end position="68"/>
    </location>
</feature>
<keyword evidence="2" id="KW-0732">Signal</keyword>
<accession>A0A419S594</accession>
<evidence type="ECO:0000256" key="2">
    <source>
        <dbReference type="SAM" id="SignalP"/>
    </source>
</evidence>
<gene>
    <name evidence="3" type="ORF">BCY91_05645</name>
</gene>
<dbReference type="PROSITE" id="PS51257">
    <property type="entry name" value="PROKAR_LIPOPROTEIN"/>
    <property type="match status" value="1"/>
</dbReference>
<evidence type="ECO:0000313" key="3">
    <source>
        <dbReference type="EMBL" id="RKD15285.1"/>
    </source>
</evidence>
<feature type="region of interest" description="Disordered" evidence="1">
    <location>
        <begin position="35"/>
        <end position="68"/>
    </location>
</feature>
<evidence type="ECO:0000256" key="1">
    <source>
        <dbReference type="SAM" id="MobiDB-lite"/>
    </source>
</evidence>
<reference evidence="3 4" key="1">
    <citation type="submission" date="2016-07" db="EMBL/GenBank/DDBJ databases">
        <title>Genome of Pelobium manganitolerans.</title>
        <authorList>
            <person name="Wu S."/>
            <person name="Wang G."/>
        </authorList>
    </citation>
    <scope>NUCLEOTIDE SEQUENCE [LARGE SCALE GENOMIC DNA]</scope>
    <source>
        <strain evidence="3 4">YS-25</strain>
    </source>
</reference>
<sequence>MNRTASPQLRFFVCCFLAFISASLLIVACSPKSAPVRQEPQTSTGTKPKQTQTEETAAKPTEKPKPVVKQKEHLQLQISLILPFELKSIDYRTATNSDLRKAEIAIDFYQGFKFGLDSMTREKGNVGFTLNVFDSNDNPSALATLAAKEAIKNADLVVGPIFPNGIKAFSVHSKNMQKPMVSPLAASDPNLFHNPFLITINNFLDQHAYKAAAFIKSDLRPKKIVMIRSGQADEYKFAVPFKKGIDSLAKGYHVSEIGIKAVGYENVYKHLSPVGLNVIVLPATERVFLHTMFKELEKLSRNFQIAVIGHPAWEKLTFLDYQQLESLNTYLTSSYLIDYRSSRVQDFVRNYRYQYSLEPSEYAFKAFDIAYYFGLLMDAKGKKFMESLTDEDYRGLHNNFKFTKSKAYGYYNLSLMMLKIENGNLVKAD</sequence>
<feature type="signal peptide" evidence="2">
    <location>
        <begin position="1"/>
        <end position="28"/>
    </location>
</feature>
<dbReference type="CDD" id="cd06268">
    <property type="entry name" value="PBP1_ABC_transporter_LIVBP-like"/>
    <property type="match status" value="1"/>
</dbReference>